<organism evidence="1 2">
    <name type="scientific">Paramuricea clavata</name>
    <name type="common">Red gorgonian</name>
    <name type="synonym">Violescent sea-whip</name>
    <dbReference type="NCBI Taxonomy" id="317549"/>
    <lineage>
        <taxon>Eukaryota</taxon>
        <taxon>Metazoa</taxon>
        <taxon>Cnidaria</taxon>
        <taxon>Anthozoa</taxon>
        <taxon>Octocorallia</taxon>
        <taxon>Malacalcyonacea</taxon>
        <taxon>Plexauridae</taxon>
        <taxon>Paramuricea</taxon>
    </lineage>
</organism>
<dbReference type="Proteomes" id="UP001152795">
    <property type="component" value="Unassembled WGS sequence"/>
</dbReference>
<proteinExistence type="predicted"/>
<dbReference type="EMBL" id="CACRXK020046965">
    <property type="protein sequence ID" value="CAB4046178.1"/>
    <property type="molecule type" value="Genomic_DNA"/>
</dbReference>
<evidence type="ECO:0000313" key="1">
    <source>
        <dbReference type="EMBL" id="CAB4046178.1"/>
    </source>
</evidence>
<comment type="caution">
    <text evidence="1">The sequence shown here is derived from an EMBL/GenBank/DDBJ whole genome shotgun (WGS) entry which is preliminary data.</text>
</comment>
<reference evidence="1" key="1">
    <citation type="submission" date="2020-04" db="EMBL/GenBank/DDBJ databases">
        <authorList>
            <person name="Alioto T."/>
            <person name="Alioto T."/>
            <person name="Gomez Garrido J."/>
        </authorList>
    </citation>
    <scope>NUCLEOTIDE SEQUENCE</scope>
    <source>
        <strain evidence="1">A484AB</strain>
    </source>
</reference>
<protein>
    <submittedName>
        <fullName evidence="1">Uncharacterized protein</fullName>
    </submittedName>
</protein>
<name>A0A7D9MHW7_PARCT</name>
<keyword evidence="2" id="KW-1185">Reference proteome</keyword>
<evidence type="ECO:0000313" key="2">
    <source>
        <dbReference type="Proteomes" id="UP001152795"/>
    </source>
</evidence>
<accession>A0A7D9MHW7</accession>
<dbReference type="InterPro" id="IPR021109">
    <property type="entry name" value="Peptidase_aspartic_dom_sf"/>
</dbReference>
<feature type="non-terminal residue" evidence="1">
    <location>
        <position position="147"/>
    </location>
</feature>
<gene>
    <name evidence="1" type="ORF">PACLA_8A050250</name>
</gene>
<sequence>MGSSSHLHAPPFQAGKYIIDSGSPITIVPVGLEEKGKASIDSGLRDASGNQIRTFGKTIVTVPINGEKYSFPATQCDVVRPILGRDFFRGPGKDMLLDICNSKIVKRSKNYSCTSPVKMNDSNVVCALDTPTLNSWATTFVPKASLE</sequence>
<dbReference type="AlphaFoldDB" id="A0A7D9MHW7"/>
<dbReference type="SUPFAM" id="SSF50630">
    <property type="entry name" value="Acid proteases"/>
    <property type="match status" value="1"/>
</dbReference>